<accession>A0ABD6BBJ9</accession>
<dbReference type="Proteomes" id="UP001597111">
    <property type="component" value="Unassembled WGS sequence"/>
</dbReference>
<protein>
    <submittedName>
        <fullName evidence="1">Uncharacterized protein</fullName>
    </submittedName>
</protein>
<keyword evidence="2" id="KW-1185">Reference proteome</keyword>
<organism evidence="1 2">
    <name type="scientific">Halolamina salina</name>
    <dbReference type="NCBI Taxonomy" id="1220023"/>
    <lineage>
        <taxon>Archaea</taxon>
        <taxon>Methanobacteriati</taxon>
        <taxon>Methanobacteriota</taxon>
        <taxon>Stenosarchaea group</taxon>
        <taxon>Halobacteria</taxon>
        <taxon>Halobacteriales</taxon>
        <taxon>Haloferacaceae</taxon>
    </lineage>
</organism>
<dbReference type="RefSeq" id="WP_379730405.1">
    <property type="nucleotide sequence ID" value="NZ_JBHSWZ010000003.1"/>
</dbReference>
<evidence type="ECO:0000313" key="2">
    <source>
        <dbReference type="Proteomes" id="UP001597111"/>
    </source>
</evidence>
<dbReference type="EMBL" id="JBHUDH010000258">
    <property type="protein sequence ID" value="MFD1527812.1"/>
    <property type="molecule type" value="Genomic_DNA"/>
</dbReference>
<dbReference type="AlphaFoldDB" id="A0ABD6BBJ9"/>
<sequence length="106" mass="11396">MATKSQTESGRTAEFVIDPTERLDAESIDDETPTHVLVQVSSNGRSQMAIVAAGAAGRWSFDFQIDSSGIEVERAFEEGIRTNVEDLPAWMVPVKDAVAGLVLSGQ</sequence>
<comment type="caution">
    <text evidence="1">The sequence shown here is derived from an EMBL/GenBank/DDBJ whole genome shotgun (WGS) entry which is preliminary data.</text>
</comment>
<reference evidence="1 2" key="1">
    <citation type="journal article" date="2019" name="Int. J. Syst. Evol. Microbiol.">
        <title>The Global Catalogue of Microorganisms (GCM) 10K type strain sequencing project: providing services to taxonomists for standard genome sequencing and annotation.</title>
        <authorList>
            <consortium name="The Broad Institute Genomics Platform"/>
            <consortium name="The Broad Institute Genome Sequencing Center for Infectious Disease"/>
            <person name="Wu L."/>
            <person name="Ma J."/>
        </authorList>
    </citation>
    <scope>NUCLEOTIDE SEQUENCE [LARGE SCALE GENOMIC DNA]</scope>
    <source>
        <strain evidence="1 2">CGMCC 1.12285</strain>
    </source>
</reference>
<evidence type="ECO:0000313" key="1">
    <source>
        <dbReference type="EMBL" id="MFD1527812.1"/>
    </source>
</evidence>
<proteinExistence type="predicted"/>
<gene>
    <name evidence="1" type="ORF">ACFR9S_16145</name>
</gene>
<name>A0ABD6BBJ9_9EURY</name>